<keyword evidence="3" id="KW-0902">Two-component regulatory system</keyword>
<feature type="domain" description="Response regulatory" evidence="10">
    <location>
        <begin position="99"/>
        <end position="217"/>
    </location>
</feature>
<evidence type="ECO:0000256" key="1">
    <source>
        <dbReference type="ARBA" id="ARBA00004123"/>
    </source>
</evidence>
<dbReference type="GO" id="GO:0000160">
    <property type="term" value="P:phosphorelay signal transduction system"/>
    <property type="evidence" value="ECO:0007669"/>
    <property type="project" value="UniProtKB-KW"/>
</dbReference>
<evidence type="ECO:0000256" key="9">
    <source>
        <dbReference type="SAM" id="MobiDB-lite"/>
    </source>
</evidence>
<evidence type="ECO:0000256" key="7">
    <source>
        <dbReference type="ARBA" id="ARBA00023242"/>
    </source>
</evidence>
<evidence type="ECO:0000256" key="4">
    <source>
        <dbReference type="ARBA" id="ARBA00023015"/>
    </source>
</evidence>
<dbReference type="Gene3D" id="3.40.50.2300">
    <property type="match status" value="1"/>
</dbReference>
<dbReference type="Pfam" id="PF00072">
    <property type="entry name" value="Response_reg"/>
    <property type="match status" value="1"/>
</dbReference>
<comment type="caution">
    <text evidence="8">Lacks conserved residue(s) required for the propagation of feature annotation.</text>
</comment>
<dbReference type="PANTHER" id="PTHR43874:SF125">
    <property type="entry name" value="TWO-COMPONENT RESPONSE REGULATOR-LIKE APRR7"/>
    <property type="match status" value="1"/>
</dbReference>
<evidence type="ECO:0000256" key="2">
    <source>
        <dbReference type="ARBA" id="ARBA00010330"/>
    </source>
</evidence>
<comment type="caution">
    <text evidence="11">The sequence shown here is derived from an EMBL/GenBank/DDBJ whole genome shotgun (WGS) entry which is preliminary data.</text>
</comment>
<evidence type="ECO:0000313" key="11">
    <source>
        <dbReference type="EMBL" id="CAK9167295.1"/>
    </source>
</evidence>
<dbReference type="PROSITE" id="PS50110">
    <property type="entry name" value="RESPONSE_REGULATORY"/>
    <property type="match status" value="1"/>
</dbReference>
<gene>
    <name evidence="11" type="ORF">ILEXP_LOCUS36559</name>
</gene>
<evidence type="ECO:0000256" key="5">
    <source>
        <dbReference type="ARBA" id="ARBA00023108"/>
    </source>
</evidence>
<dbReference type="FunFam" id="3.40.50.2300:FF:000214">
    <property type="entry name" value="Two-component response regulator-like PRR37"/>
    <property type="match status" value="1"/>
</dbReference>
<keyword evidence="7" id="KW-0539">Nucleus</keyword>
<name>A0ABC8TCZ4_9AQUA</name>
<dbReference type="SUPFAM" id="SSF52172">
    <property type="entry name" value="CheY-like"/>
    <property type="match status" value="1"/>
</dbReference>
<protein>
    <recommendedName>
        <fullName evidence="10">Response regulatory domain-containing protein</fullName>
    </recommendedName>
</protein>
<dbReference type="Proteomes" id="UP001642360">
    <property type="component" value="Unassembled WGS sequence"/>
</dbReference>
<keyword evidence="5" id="KW-0090">Biological rhythms</keyword>
<dbReference type="GO" id="GO:0045892">
    <property type="term" value="P:negative regulation of DNA-templated transcription"/>
    <property type="evidence" value="ECO:0007669"/>
    <property type="project" value="UniProtKB-ARBA"/>
</dbReference>
<dbReference type="PANTHER" id="PTHR43874">
    <property type="entry name" value="TWO-COMPONENT RESPONSE REGULATOR"/>
    <property type="match status" value="1"/>
</dbReference>
<dbReference type="AlphaFoldDB" id="A0ABC8TCZ4"/>
<comment type="subcellular location">
    <subcellularLocation>
        <location evidence="1">Nucleus</location>
    </subcellularLocation>
</comment>
<organism evidence="11 12">
    <name type="scientific">Ilex paraguariensis</name>
    <name type="common">yerba mate</name>
    <dbReference type="NCBI Taxonomy" id="185542"/>
    <lineage>
        <taxon>Eukaryota</taxon>
        <taxon>Viridiplantae</taxon>
        <taxon>Streptophyta</taxon>
        <taxon>Embryophyta</taxon>
        <taxon>Tracheophyta</taxon>
        <taxon>Spermatophyta</taxon>
        <taxon>Magnoliopsida</taxon>
        <taxon>eudicotyledons</taxon>
        <taxon>Gunneridae</taxon>
        <taxon>Pentapetalae</taxon>
        <taxon>asterids</taxon>
        <taxon>campanulids</taxon>
        <taxon>Aquifoliales</taxon>
        <taxon>Aquifoliaceae</taxon>
        <taxon>Ilex</taxon>
    </lineage>
</organism>
<sequence length="295" mass="33079">MVRFGNVFMMNHANGENERLEANQCEHDEDKKAEDGILGDRQQRLFTENESRINRIVEDAMNGQGPTMQGQGVRQVSQQQPQGSSVLTWERFLHVRSIKVLLVENDNSTRLVVTALLRNCNYEVIEAANGVQAWKILEDLTNHVDLVLTEVVMPCLSGIGLLCKIMSHKTRKIVPVIMMSSHDSMGLVFKCLSRGAVDFLVKPIRKNELKNLWQHVWRRCHSSSGSGSESGTQSQKSVKSRSSEKSENNSGSNDEGDNESTGLNIGDGSDDGSGIQKREDYRQFVIGFTLHIKEY</sequence>
<keyword evidence="12" id="KW-1185">Reference proteome</keyword>
<feature type="region of interest" description="Disordered" evidence="9">
    <location>
        <begin position="222"/>
        <end position="276"/>
    </location>
</feature>
<feature type="compositionally biased region" description="Low complexity" evidence="9">
    <location>
        <begin position="222"/>
        <end position="237"/>
    </location>
</feature>
<evidence type="ECO:0000256" key="6">
    <source>
        <dbReference type="ARBA" id="ARBA00023163"/>
    </source>
</evidence>
<keyword evidence="4" id="KW-0805">Transcription regulation</keyword>
<evidence type="ECO:0000256" key="3">
    <source>
        <dbReference type="ARBA" id="ARBA00023012"/>
    </source>
</evidence>
<dbReference type="InterPro" id="IPR011006">
    <property type="entry name" value="CheY-like_superfamily"/>
</dbReference>
<dbReference type="InterPro" id="IPR001789">
    <property type="entry name" value="Sig_transdc_resp-reg_receiver"/>
</dbReference>
<keyword evidence="6" id="KW-0804">Transcription</keyword>
<evidence type="ECO:0000256" key="8">
    <source>
        <dbReference type="PROSITE-ProRule" id="PRU00169"/>
    </source>
</evidence>
<dbReference type="GO" id="GO:0010017">
    <property type="term" value="P:red or far-red light signaling pathway"/>
    <property type="evidence" value="ECO:0007669"/>
    <property type="project" value="UniProtKB-ARBA"/>
</dbReference>
<comment type="similarity">
    <text evidence="2">Belongs to the ARR-like family.</text>
</comment>
<dbReference type="InterPro" id="IPR045279">
    <property type="entry name" value="ARR-like"/>
</dbReference>
<dbReference type="GO" id="GO:0005634">
    <property type="term" value="C:nucleus"/>
    <property type="evidence" value="ECO:0007669"/>
    <property type="project" value="UniProtKB-SubCell"/>
</dbReference>
<reference evidence="11 12" key="1">
    <citation type="submission" date="2024-02" db="EMBL/GenBank/DDBJ databases">
        <authorList>
            <person name="Vignale AGUSTIN F."/>
            <person name="Sosa J E."/>
            <person name="Modenutti C."/>
        </authorList>
    </citation>
    <scope>NUCLEOTIDE SEQUENCE [LARGE SCALE GENOMIC DNA]</scope>
</reference>
<dbReference type="GO" id="GO:0007623">
    <property type="term" value="P:circadian rhythm"/>
    <property type="evidence" value="ECO:0007669"/>
    <property type="project" value="UniProtKB-ARBA"/>
</dbReference>
<dbReference type="SMART" id="SM00448">
    <property type="entry name" value="REC"/>
    <property type="match status" value="1"/>
</dbReference>
<evidence type="ECO:0000259" key="10">
    <source>
        <dbReference type="PROSITE" id="PS50110"/>
    </source>
</evidence>
<dbReference type="EMBL" id="CAUOFW020004802">
    <property type="protein sequence ID" value="CAK9167295.1"/>
    <property type="molecule type" value="Genomic_DNA"/>
</dbReference>
<evidence type="ECO:0000313" key="12">
    <source>
        <dbReference type="Proteomes" id="UP001642360"/>
    </source>
</evidence>
<accession>A0ABC8TCZ4</accession>
<proteinExistence type="inferred from homology"/>